<dbReference type="KEGG" id="cgob:115016002"/>
<dbReference type="OrthoDB" id="9935986at2759"/>
<dbReference type="Pfam" id="PF02393">
    <property type="entry name" value="US22"/>
    <property type="match status" value="1"/>
</dbReference>
<gene>
    <name evidence="2" type="primary">LOC115016002</name>
</gene>
<reference evidence="2" key="1">
    <citation type="submission" date="2025-08" db="UniProtKB">
        <authorList>
            <consortium name="RefSeq"/>
        </authorList>
    </citation>
    <scope>IDENTIFICATION</scope>
</reference>
<evidence type="ECO:0000313" key="1">
    <source>
        <dbReference type="Proteomes" id="UP000504630"/>
    </source>
</evidence>
<proteinExistence type="predicted"/>
<dbReference type="RefSeq" id="XP_029299523.1">
    <property type="nucleotide sequence ID" value="XM_029443663.1"/>
</dbReference>
<evidence type="ECO:0000313" key="2">
    <source>
        <dbReference type="RefSeq" id="XP_029299523.1"/>
    </source>
</evidence>
<organism evidence="1 2">
    <name type="scientific">Cottoperca gobio</name>
    <name type="common">Frogmouth</name>
    <name type="synonym">Aphritis gobio</name>
    <dbReference type="NCBI Taxonomy" id="56716"/>
    <lineage>
        <taxon>Eukaryota</taxon>
        <taxon>Metazoa</taxon>
        <taxon>Chordata</taxon>
        <taxon>Craniata</taxon>
        <taxon>Vertebrata</taxon>
        <taxon>Euteleostomi</taxon>
        <taxon>Actinopterygii</taxon>
        <taxon>Neopterygii</taxon>
        <taxon>Teleostei</taxon>
        <taxon>Neoteleostei</taxon>
        <taxon>Acanthomorphata</taxon>
        <taxon>Eupercaria</taxon>
        <taxon>Perciformes</taxon>
        <taxon>Notothenioidei</taxon>
        <taxon>Bovichtidae</taxon>
        <taxon>Cottoperca</taxon>
    </lineage>
</organism>
<dbReference type="InterPro" id="IPR003360">
    <property type="entry name" value="US22-like"/>
</dbReference>
<dbReference type="AlphaFoldDB" id="A0A6J2QMA8"/>
<dbReference type="Proteomes" id="UP000504630">
    <property type="component" value="Chromosome 11"/>
</dbReference>
<dbReference type="GeneID" id="115016002"/>
<dbReference type="InParanoid" id="A0A6J2QMA8"/>
<sequence>MTDVAVITKKVLPSMEEDLLTSLAALEHFYVDDSDSDSDSDSVPLSSGQRSHRFPRRDQKYLRMVSDFVSSYRDMTVSLKTAGATWKIGGLDDTIYRDQHDEVKEWGELYLPHEVTMQVIGVVEGTSCPYDQLVLMTCEKQEIYAFDGEELHYVGPDMKWVRDLEYPQQKSYYKGEAFKHMSEDDWERVRKSSVGKRLDQEHDELVKSKQSKLLDKLKSTRCNTGVCS</sequence>
<keyword evidence="1" id="KW-1185">Reference proteome</keyword>
<accession>A0A6J2QMA8</accession>
<name>A0A6J2QMA8_COTGO</name>
<protein>
    <submittedName>
        <fullName evidence="2">Uncharacterized protein LOC115016002</fullName>
    </submittedName>
</protein>